<evidence type="ECO:0000256" key="3">
    <source>
        <dbReference type="ARBA" id="ARBA00012937"/>
    </source>
</evidence>
<dbReference type="Gene3D" id="3.30.590.10">
    <property type="entry name" value="Glutamine synthetase/guanido kinase, catalytic domain"/>
    <property type="match status" value="1"/>
</dbReference>
<dbReference type="PROSITE" id="PS51987">
    <property type="entry name" value="GS_CATALYTIC"/>
    <property type="match status" value="1"/>
</dbReference>
<evidence type="ECO:0000256" key="8">
    <source>
        <dbReference type="ARBA" id="ARBA00022741"/>
    </source>
</evidence>
<feature type="binding site" evidence="13">
    <location>
        <position position="183"/>
    </location>
    <ligand>
        <name>ATP</name>
        <dbReference type="ChEBI" id="CHEBI:30616"/>
    </ligand>
</feature>
<feature type="binding site" evidence="12">
    <location>
        <position position="297"/>
    </location>
    <ligand>
        <name>L-glutamate</name>
        <dbReference type="ChEBI" id="CHEBI:29985"/>
    </ligand>
</feature>
<dbReference type="EC" id="6.3.1.2" evidence="3"/>
<evidence type="ECO:0000256" key="5">
    <source>
        <dbReference type="ARBA" id="ARBA00022490"/>
    </source>
</evidence>
<organism evidence="19 20">
    <name type="scientific">Mobilisporobacter senegalensis</name>
    <dbReference type="NCBI Taxonomy" id="1329262"/>
    <lineage>
        <taxon>Bacteria</taxon>
        <taxon>Bacillati</taxon>
        <taxon>Bacillota</taxon>
        <taxon>Clostridia</taxon>
        <taxon>Lachnospirales</taxon>
        <taxon>Lachnospiraceae</taxon>
        <taxon>Mobilisporobacter</taxon>
    </lineage>
</organism>
<dbReference type="GO" id="GO:0004356">
    <property type="term" value="F:glutamine synthetase activity"/>
    <property type="evidence" value="ECO:0007669"/>
    <property type="project" value="UniProtKB-EC"/>
</dbReference>
<feature type="binding site" evidence="12">
    <location>
        <position position="315"/>
    </location>
    <ligand>
        <name>L-glutamate</name>
        <dbReference type="ChEBI" id="CHEBI:29985"/>
    </ligand>
</feature>
<dbReference type="AlphaFoldDB" id="A0A3N1XL71"/>
<dbReference type="InterPro" id="IPR004809">
    <property type="entry name" value="Gln_synth_I"/>
</dbReference>
<dbReference type="PROSITE" id="PS51986">
    <property type="entry name" value="GS_BETA_GRASP"/>
    <property type="match status" value="1"/>
</dbReference>
<evidence type="ECO:0000256" key="13">
    <source>
        <dbReference type="PIRSR" id="PIRSR604809-2"/>
    </source>
</evidence>
<keyword evidence="6" id="KW-0436">Ligase</keyword>
<evidence type="ECO:0000256" key="1">
    <source>
        <dbReference type="ARBA" id="ARBA00004496"/>
    </source>
</evidence>
<evidence type="ECO:0000256" key="10">
    <source>
        <dbReference type="ARBA" id="ARBA00030136"/>
    </source>
</evidence>
<evidence type="ECO:0000313" key="19">
    <source>
        <dbReference type="EMBL" id="ROR27450.1"/>
    </source>
</evidence>
<evidence type="ECO:0000256" key="12">
    <source>
        <dbReference type="PIRSR" id="PIRSR604809-1"/>
    </source>
</evidence>
<dbReference type="PANTHER" id="PTHR43785:SF12">
    <property type="entry name" value="TYPE-1 GLUTAMINE SYNTHETASE 2"/>
    <property type="match status" value="1"/>
</dbReference>
<evidence type="ECO:0000259" key="18">
    <source>
        <dbReference type="PROSITE" id="PS51987"/>
    </source>
</evidence>
<comment type="similarity">
    <text evidence="2 15 16">Belongs to the glutamine synthetase family.</text>
</comment>
<proteinExistence type="inferred from homology"/>
<reference evidence="19 20" key="1">
    <citation type="submission" date="2018-11" db="EMBL/GenBank/DDBJ databases">
        <title>Genomic Encyclopedia of Type Strains, Phase IV (KMG-IV): sequencing the most valuable type-strain genomes for metagenomic binning, comparative biology and taxonomic classification.</title>
        <authorList>
            <person name="Goeker M."/>
        </authorList>
    </citation>
    <scope>NUCLEOTIDE SEQUENCE [LARGE SCALE GENOMIC DNA]</scope>
    <source>
        <strain evidence="19 20">DSM 26537</strain>
    </source>
</reference>
<dbReference type="InterPro" id="IPR008147">
    <property type="entry name" value="Gln_synt_N"/>
</dbReference>
<dbReference type="SUPFAM" id="SSF55931">
    <property type="entry name" value="Glutamine synthetase/guanido kinase"/>
    <property type="match status" value="1"/>
</dbReference>
<dbReference type="OrthoDB" id="9807095at2"/>
<keyword evidence="14" id="KW-0460">Magnesium</keyword>
<feature type="binding site" evidence="14">
    <location>
        <position position="195"/>
    </location>
    <ligand>
        <name>Mg(2+)</name>
        <dbReference type="ChEBI" id="CHEBI:18420"/>
        <label>1</label>
    </ligand>
</feature>
<dbReference type="Pfam" id="PF03951">
    <property type="entry name" value="Gln-synt_N"/>
    <property type="match status" value="1"/>
</dbReference>
<keyword evidence="8 13" id="KW-0547">Nucleotide-binding</keyword>
<dbReference type="EMBL" id="RJVG01000006">
    <property type="protein sequence ID" value="ROR27450.1"/>
    <property type="molecule type" value="Genomic_DNA"/>
</dbReference>
<feature type="domain" description="GS catalytic" evidence="18">
    <location>
        <begin position="108"/>
        <end position="435"/>
    </location>
</feature>
<protein>
    <recommendedName>
        <fullName evidence="4">Glutamine synthetase</fullName>
        <ecNumber evidence="3">6.3.1.2</ecNumber>
    </recommendedName>
    <alternativeName>
        <fullName evidence="11">Glutamate--ammonia ligase</fullName>
    </alternativeName>
    <alternativeName>
        <fullName evidence="10">Glutamine synthetase I alpha</fullName>
    </alternativeName>
</protein>
<dbReference type="InterPro" id="IPR014746">
    <property type="entry name" value="Gln_synth/guanido_kin_cat_dom"/>
</dbReference>
<comment type="cofactor">
    <cofactor evidence="14">
        <name>Mg(2+)</name>
        <dbReference type="ChEBI" id="CHEBI:18420"/>
    </cofactor>
    <text evidence="14">Binds 2 Mg(2+) ions per subunit.</text>
</comment>
<feature type="binding site" evidence="12">
    <location>
        <position position="334"/>
    </location>
    <ligand>
        <name>L-glutamate</name>
        <dbReference type="ChEBI" id="CHEBI:29985"/>
    </ligand>
</feature>
<dbReference type="InterPro" id="IPR036651">
    <property type="entry name" value="Gln_synt_N_sf"/>
</dbReference>
<keyword evidence="7 14" id="KW-0479">Metal-binding</keyword>
<comment type="caution">
    <text evidence="19">The sequence shown here is derived from an EMBL/GenBank/DDBJ whole genome shotgun (WGS) entry which is preliminary data.</text>
</comment>
<feature type="binding site" evidence="14">
    <location>
        <position position="244"/>
    </location>
    <ligand>
        <name>Mg(2+)</name>
        <dbReference type="ChEBI" id="CHEBI:18420"/>
        <label>1</label>
    </ligand>
</feature>
<evidence type="ECO:0000256" key="16">
    <source>
        <dbReference type="RuleBase" id="RU000384"/>
    </source>
</evidence>
<evidence type="ECO:0000256" key="7">
    <source>
        <dbReference type="ARBA" id="ARBA00022723"/>
    </source>
</evidence>
<keyword evidence="20" id="KW-1185">Reference proteome</keyword>
<feature type="binding site" evidence="13">
    <location>
        <position position="315"/>
    </location>
    <ligand>
        <name>ATP</name>
        <dbReference type="ChEBI" id="CHEBI:30616"/>
    </ligand>
</feature>
<feature type="binding site" evidence="14">
    <location>
        <position position="131"/>
    </location>
    <ligand>
        <name>Mg(2+)</name>
        <dbReference type="ChEBI" id="CHEBI:18420"/>
        <label>1</label>
    </ligand>
</feature>
<evidence type="ECO:0000256" key="11">
    <source>
        <dbReference type="ARBA" id="ARBA00030668"/>
    </source>
</evidence>
<dbReference type="Pfam" id="PF00120">
    <property type="entry name" value="Gln-synt_C"/>
    <property type="match status" value="1"/>
</dbReference>
<feature type="domain" description="GS beta-grasp" evidence="17">
    <location>
        <begin position="16"/>
        <end position="101"/>
    </location>
</feature>
<feature type="binding site" evidence="13">
    <location>
        <begin position="198"/>
        <end position="200"/>
    </location>
    <ligand>
        <name>ATP</name>
        <dbReference type="ChEBI" id="CHEBI:30616"/>
    </ligand>
</feature>
<evidence type="ECO:0000259" key="17">
    <source>
        <dbReference type="PROSITE" id="PS51986"/>
    </source>
</evidence>
<accession>A0A3N1XL71</accession>
<name>A0A3N1XL71_9FIRM</name>
<dbReference type="GO" id="GO:0046872">
    <property type="term" value="F:metal ion binding"/>
    <property type="evidence" value="ECO:0007669"/>
    <property type="project" value="UniProtKB-KW"/>
</dbReference>
<feature type="binding site" evidence="14">
    <location>
        <position position="332"/>
    </location>
    <ligand>
        <name>Mg(2+)</name>
        <dbReference type="ChEBI" id="CHEBI:18420"/>
        <label>1</label>
    </ligand>
</feature>
<dbReference type="GO" id="GO:0005524">
    <property type="term" value="F:ATP binding"/>
    <property type="evidence" value="ECO:0007669"/>
    <property type="project" value="UniProtKB-KW"/>
</dbReference>
<sequence>MSKNSKEDIIRLVEEEDVEFIRLQFTDIYGNLKNMAVTTSQLDKVLNNKCMFNGVAIEGFNRNEEFDFYLYPDLDTFVIFPWRPQQGKVARIICDVYCKDGTPFAGDPRYILKKVIKEANDLGYTFDVGPECEFFLYNTDEQGNPTTILDEKGGYFDVSPLDTGENVRREIVLTLEDMGFDVETSYHAGAPSQHEIDFKYADALKTADNITTLKMVVKTIAKRHGNHATFMPKPVRGIKGSGMHVNMSLSKDGKNIFEDKEDIYGLSTTAYEFMAGIMEHIKGITVITNPLINSYKRLVAGYDAPIEIGWSAINRTPLIRIPTASGTETRIELRSPDPTANPYLSLAVCLAAGLDGIKRNLTPPPSIENKNESDNILRLPKSLDEAIKEFEKDEYIKDVVGNHFAEQYINTKKAEWNDFCTQVTAWEMEHYLYRY</sequence>
<keyword evidence="9 13" id="KW-0067">ATP-binding</keyword>
<dbReference type="FunFam" id="3.10.20.70:FF:000005">
    <property type="entry name" value="Glutamine synthetase"/>
    <property type="match status" value="1"/>
</dbReference>
<dbReference type="SMART" id="SM01230">
    <property type="entry name" value="Gln-synt_C"/>
    <property type="match status" value="1"/>
</dbReference>
<dbReference type="GO" id="GO:0005737">
    <property type="term" value="C:cytoplasm"/>
    <property type="evidence" value="ECO:0007669"/>
    <property type="project" value="UniProtKB-SubCell"/>
</dbReference>
<evidence type="ECO:0000256" key="9">
    <source>
        <dbReference type="ARBA" id="ARBA00022840"/>
    </source>
</evidence>
<dbReference type="PANTHER" id="PTHR43785">
    <property type="entry name" value="GAMMA-GLUTAMYLPUTRESCINE SYNTHETASE"/>
    <property type="match status" value="1"/>
</dbReference>
<comment type="subcellular location">
    <subcellularLocation>
        <location evidence="1">Cytoplasm</location>
    </subcellularLocation>
</comment>
<gene>
    <name evidence="19" type="ORF">EDD66_106147</name>
</gene>
<dbReference type="Proteomes" id="UP000273083">
    <property type="component" value="Unassembled WGS sequence"/>
</dbReference>
<evidence type="ECO:0000313" key="20">
    <source>
        <dbReference type="Proteomes" id="UP000273083"/>
    </source>
</evidence>
<evidence type="ECO:0000256" key="4">
    <source>
        <dbReference type="ARBA" id="ARBA00021364"/>
    </source>
</evidence>
<dbReference type="RefSeq" id="WP_123609696.1">
    <property type="nucleotide sequence ID" value="NZ_RJVG01000006.1"/>
</dbReference>
<evidence type="ECO:0000256" key="2">
    <source>
        <dbReference type="ARBA" id="ARBA00009897"/>
    </source>
</evidence>
<dbReference type="InterPro" id="IPR008146">
    <property type="entry name" value="Gln_synth_cat_dom"/>
</dbReference>
<evidence type="ECO:0000256" key="15">
    <source>
        <dbReference type="PROSITE-ProRule" id="PRU01330"/>
    </source>
</evidence>
<feature type="binding site" evidence="14">
    <location>
        <position position="133"/>
    </location>
    <ligand>
        <name>Mg(2+)</name>
        <dbReference type="ChEBI" id="CHEBI:18420"/>
        <label>1</label>
    </ligand>
</feature>
<dbReference type="Gene3D" id="3.10.20.70">
    <property type="entry name" value="Glutamine synthetase, N-terminal domain"/>
    <property type="match status" value="1"/>
</dbReference>
<evidence type="ECO:0000256" key="14">
    <source>
        <dbReference type="PIRSR" id="PIRSR604809-3"/>
    </source>
</evidence>
<dbReference type="GO" id="GO:0006542">
    <property type="term" value="P:glutamine biosynthetic process"/>
    <property type="evidence" value="ECO:0007669"/>
    <property type="project" value="InterPro"/>
</dbReference>
<evidence type="ECO:0000256" key="6">
    <source>
        <dbReference type="ARBA" id="ARBA00022598"/>
    </source>
</evidence>
<dbReference type="SUPFAM" id="SSF54368">
    <property type="entry name" value="Glutamine synthetase, N-terminal domain"/>
    <property type="match status" value="1"/>
</dbReference>
<keyword evidence="5" id="KW-0963">Cytoplasm</keyword>
<dbReference type="NCBIfam" id="TIGR00653">
    <property type="entry name" value="GlnA"/>
    <property type="match status" value="1"/>
</dbReference>